<dbReference type="SUPFAM" id="SSF63867">
    <property type="entry name" value="MoeA C-terminal domain-like"/>
    <property type="match status" value="1"/>
</dbReference>
<evidence type="ECO:0000256" key="3">
    <source>
        <dbReference type="ARBA" id="ARBA00010763"/>
    </source>
</evidence>
<dbReference type="Proteomes" id="UP000316167">
    <property type="component" value="Unassembled WGS sequence"/>
</dbReference>
<name>A0A562SWB3_9BACT</name>
<organism evidence="8 9">
    <name type="scientific">Lacibacter cauensis</name>
    <dbReference type="NCBI Taxonomy" id="510947"/>
    <lineage>
        <taxon>Bacteria</taxon>
        <taxon>Pseudomonadati</taxon>
        <taxon>Bacteroidota</taxon>
        <taxon>Chitinophagia</taxon>
        <taxon>Chitinophagales</taxon>
        <taxon>Chitinophagaceae</taxon>
        <taxon>Lacibacter</taxon>
    </lineage>
</organism>
<keyword evidence="6" id="KW-0500">Molybdenum</keyword>
<dbReference type="CDD" id="cd00887">
    <property type="entry name" value="MoeA"/>
    <property type="match status" value="1"/>
</dbReference>
<keyword evidence="6 8" id="KW-0808">Transferase</keyword>
<dbReference type="GO" id="GO:0046872">
    <property type="term" value="F:metal ion binding"/>
    <property type="evidence" value="ECO:0007669"/>
    <property type="project" value="UniProtKB-UniRule"/>
</dbReference>
<evidence type="ECO:0000256" key="6">
    <source>
        <dbReference type="RuleBase" id="RU365090"/>
    </source>
</evidence>
<accession>A0A562SWB3</accession>
<keyword evidence="6" id="KW-0460">Magnesium</keyword>
<evidence type="ECO:0000259" key="7">
    <source>
        <dbReference type="SMART" id="SM00852"/>
    </source>
</evidence>
<dbReference type="EC" id="2.10.1.1" evidence="6"/>
<dbReference type="SUPFAM" id="SSF53218">
    <property type="entry name" value="Molybdenum cofactor biosynthesis proteins"/>
    <property type="match status" value="1"/>
</dbReference>
<evidence type="ECO:0000256" key="4">
    <source>
        <dbReference type="ARBA" id="ARBA00023150"/>
    </source>
</evidence>
<dbReference type="RefSeq" id="WP_144884522.1">
    <property type="nucleotide sequence ID" value="NZ_VLLE01000002.1"/>
</dbReference>
<evidence type="ECO:0000256" key="1">
    <source>
        <dbReference type="ARBA" id="ARBA00002901"/>
    </source>
</evidence>
<dbReference type="InterPro" id="IPR036688">
    <property type="entry name" value="MoeA_C_domain_IV_sf"/>
</dbReference>
<dbReference type="SUPFAM" id="SSF63882">
    <property type="entry name" value="MoeA N-terminal region -like"/>
    <property type="match status" value="1"/>
</dbReference>
<dbReference type="SMART" id="SM00852">
    <property type="entry name" value="MoCF_biosynth"/>
    <property type="match status" value="1"/>
</dbReference>
<dbReference type="NCBIfam" id="TIGR00177">
    <property type="entry name" value="molyb_syn"/>
    <property type="match status" value="1"/>
</dbReference>
<evidence type="ECO:0000256" key="5">
    <source>
        <dbReference type="ARBA" id="ARBA00047317"/>
    </source>
</evidence>
<feature type="domain" description="MoaB/Mog" evidence="7">
    <location>
        <begin position="173"/>
        <end position="311"/>
    </location>
</feature>
<dbReference type="NCBIfam" id="NF045515">
    <property type="entry name" value="Glp_gephyrin"/>
    <property type="match status" value="1"/>
</dbReference>
<protein>
    <recommendedName>
        <fullName evidence="6">Molybdopterin molybdenumtransferase</fullName>
        <ecNumber evidence="6">2.10.1.1</ecNumber>
    </recommendedName>
</protein>
<dbReference type="PANTHER" id="PTHR10192">
    <property type="entry name" value="MOLYBDOPTERIN BIOSYNTHESIS PROTEIN"/>
    <property type="match status" value="1"/>
</dbReference>
<dbReference type="PANTHER" id="PTHR10192:SF5">
    <property type="entry name" value="GEPHYRIN"/>
    <property type="match status" value="1"/>
</dbReference>
<reference evidence="8 9" key="1">
    <citation type="journal article" date="2015" name="Stand. Genomic Sci.">
        <title>Genomic Encyclopedia of Bacterial and Archaeal Type Strains, Phase III: the genomes of soil and plant-associated and newly described type strains.</title>
        <authorList>
            <person name="Whitman W.B."/>
            <person name="Woyke T."/>
            <person name="Klenk H.P."/>
            <person name="Zhou Y."/>
            <person name="Lilburn T.G."/>
            <person name="Beck B.J."/>
            <person name="De Vos P."/>
            <person name="Vandamme P."/>
            <person name="Eisen J.A."/>
            <person name="Garrity G."/>
            <person name="Hugenholtz P."/>
            <person name="Kyrpides N.C."/>
        </authorList>
    </citation>
    <scope>NUCLEOTIDE SEQUENCE [LARGE SCALE GENOMIC DNA]</scope>
    <source>
        <strain evidence="8 9">CGMCC 1.7271</strain>
    </source>
</reference>
<comment type="function">
    <text evidence="1 6">Catalyzes the insertion of molybdate into adenylated molybdopterin with the concomitant release of AMP.</text>
</comment>
<dbReference type="InterPro" id="IPR005111">
    <property type="entry name" value="MoeA_C_domain_IV"/>
</dbReference>
<keyword evidence="4 6" id="KW-0501">Molybdenum cofactor biosynthesis</keyword>
<dbReference type="AlphaFoldDB" id="A0A562SWB3"/>
<comment type="similarity">
    <text evidence="3 6">Belongs to the MoeA family.</text>
</comment>
<dbReference type="Gene3D" id="3.90.105.10">
    <property type="entry name" value="Molybdopterin biosynthesis moea protein, domain 2"/>
    <property type="match status" value="1"/>
</dbReference>
<dbReference type="EMBL" id="VLLE01000002">
    <property type="protein sequence ID" value="TWI85541.1"/>
    <property type="molecule type" value="Genomic_DNA"/>
</dbReference>
<evidence type="ECO:0000313" key="8">
    <source>
        <dbReference type="EMBL" id="TWI85541.1"/>
    </source>
</evidence>
<dbReference type="UniPathway" id="UPA00344"/>
<dbReference type="OrthoDB" id="9804758at2"/>
<comment type="pathway">
    <text evidence="2 6">Cofactor biosynthesis; molybdopterin biosynthesis.</text>
</comment>
<dbReference type="Pfam" id="PF00994">
    <property type="entry name" value="MoCF_biosynth"/>
    <property type="match status" value="1"/>
</dbReference>
<dbReference type="Pfam" id="PF03454">
    <property type="entry name" value="MoeA_C"/>
    <property type="match status" value="1"/>
</dbReference>
<dbReference type="GO" id="GO:0061599">
    <property type="term" value="F:molybdopterin molybdotransferase activity"/>
    <property type="evidence" value="ECO:0007669"/>
    <property type="project" value="UniProtKB-UniRule"/>
</dbReference>
<keyword evidence="6" id="KW-0479">Metal-binding</keyword>
<comment type="cofactor">
    <cofactor evidence="6">
        <name>Mg(2+)</name>
        <dbReference type="ChEBI" id="CHEBI:18420"/>
    </cofactor>
</comment>
<dbReference type="InterPro" id="IPR036135">
    <property type="entry name" value="MoeA_linker/N_sf"/>
</dbReference>
<evidence type="ECO:0000313" key="9">
    <source>
        <dbReference type="Proteomes" id="UP000316167"/>
    </source>
</evidence>
<dbReference type="Gene3D" id="2.40.340.10">
    <property type="entry name" value="MoeA, C-terminal, domain IV"/>
    <property type="match status" value="1"/>
</dbReference>
<dbReference type="InterPro" id="IPR036425">
    <property type="entry name" value="MoaB/Mog-like_dom_sf"/>
</dbReference>
<sequence length="392" mass="42007">MISVTEAKHIISTTVTALHPVTVPLLQARGKVLAADIVATVDIPAFPQSAMDGYAFAFDDIQKELIIEGEMAAGSSSTVEVTTGKAIRIFTGAPVPAGADTVVMQEKVRTENGVLLIDDDKLQRHSNLRPVGSEIKAGELALPKGGILTAAAIGFLAGIGVTVVSVIPDPVISIILTGNELQEPGKPLLYGQVYESNSFGLTAALESLHLSVHRIYKAEDDPEILTAILQQALNESDLVLLTGGVSVGDYDFVLQAANTCGVLQQFHKVKQRPGKPLFFGTKDNKLVFGLPGNPSSVLTCFYEYVTEALSLQTKRPLQLKTVQTVLAKDCIKPPGLTHFQKAYYDGEKVLPLTAQESYKLNSFATANCLLVLDGENDEYKTNDPVTIHLLPA</sequence>
<dbReference type="InterPro" id="IPR038987">
    <property type="entry name" value="MoeA-like"/>
</dbReference>
<comment type="catalytic activity">
    <reaction evidence="5">
        <text>adenylyl-molybdopterin + molybdate = Mo-molybdopterin + AMP + H(+)</text>
        <dbReference type="Rhea" id="RHEA:35047"/>
        <dbReference type="ChEBI" id="CHEBI:15378"/>
        <dbReference type="ChEBI" id="CHEBI:36264"/>
        <dbReference type="ChEBI" id="CHEBI:62727"/>
        <dbReference type="ChEBI" id="CHEBI:71302"/>
        <dbReference type="ChEBI" id="CHEBI:456215"/>
        <dbReference type="EC" id="2.10.1.1"/>
    </reaction>
</comment>
<dbReference type="Pfam" id="PF03453">
    <property type="entry name" value="MoeA_N"/>
    <property type="match status" value="1"/>
</dbReference>
<dbReference type="Gene3D" id="3.40.980.10">
    <property type="entry name" value="MoaB/Mog-like domain"/>
    <property type="match status" value="1"/>
</dbReference>
<dbReference type="Gene3D" id="2.170.190.11">
    <property type="entry name" value="Molybdopterin biosynthesis moea protein, domain 3"/>
    <property type="match status" value="1"/>
</dbReference>
<gene>
    <name evidence="8" type="ORF">IQ13_0704</name>
</gene>
<dbReference type="InterPro" id="IPR001453">
    <property type="entry name" value="MoaB/Mog_dom"/>
</dbReference>
<keyword evidence="9" id="KW-1185">Reference proteome</keyword>
<dbReference type="GO" id="GO:0006777">
    <property type="term" value="P:Mo-molybdopterin cofactor biosynthetic process"/>
    <property type="evidence" value="ECO:0007669"/>
    <property type="project" value="UniProtKB-UniRule"/>
</dbReference>
<dbReference type="GO" id="GO:0005829">
    <property type="term" value="C:cytosol"/>
    <property type="evidence" value="ECO:0007669"/>
    <property type="project" value="TreeGrafter"/>
</dbReference>
<proteinExistence type="inferred from homology"/>
<comment type="caution">
    <text evidence="8">The sequence shown here is derived from an EMBL/GenBank/DDBJ whole genome shotgun (WGS) entry which is preliminary data.</text>
</comment>
<dbReference type="InterPro" id="IPR005110">
    <property type="entry name" value="MoeA_linker/N"/>
</dbReference>
<evidence type="ECO:0000256" key="2">
    <source>
        <dbReference type="ARBA" id="ARBA00005046"/>
    </source>
</evidence>